<keyword evidence="6" id="KW-0325">Glycoprotein</keyword>
<reference evidence="8" key="1">
    <citation type="submission" date="2021-01" db="EMBL/GenBank/DDBJ databases">
        <authorList>
            <person name="Corre E."/>
            <person name="Pelletier E."/>
            <person name="Niang G."/>
            <person name="Scheremetjew M."/>
            <person name="Finn R."/>
            <person name="Kale V."/>
            <person name="Holt S."/>
            <person name="Cochrane G."/>
            <person name="Meng A."/>
            <person name="Brown T."/>
            <person name="Cohen L."/>
        </authorList>
    </citation>
    <scope>NUCLEOTIDE SEQUENCE</scope>
    <source>
        <strain evidence="8">Ms1</strain>
    </source>
</reference>
<keyword evidence="4 7" id="KW-1133">Transmembrane helix</keyword>
<feature type="transmembrane region" description="Helical" evidence="7">
    <location>
        <begin position="349"/>
        <end position="371"/>
    </location>
</feature>
<evidence type="ECO:0000256" key="4">
    <source>
        <dbReference type="ARBA" id="ARBA00022989"/>
    </source>
</evidence>
<dbReference type="PANTHER" id="PTHR12385">
    <property type="entry name" value="CHOLINE TRANSPORTER-LIKE (SLC FAMILY 44)"/>
    <property type="match status" value="1"/>
</dbReference>
<name>A0A7S1G5S8_9STRA</name>
<dbReference type="GO" id="GO:0005886">
    <property type="term" value="C:plasma membrane"/>
    <property type="evidence" value="ECO:0007669"/>
    <property type="project" value="UniProtKB-SubCell"/>
</dbReference>
<feature type="transmembrane region" description="Helical" evidence="7">
    <location>
        <begin position="502"/>
        <end position="525"/>
    </location>
</feature>
<feature type="transmembrane region" description="Helical" evidence="7">
    <location>
        <begin position="404"/>
        <end position="422"/>
    </location>
</feature>
<gene>
    <name evidence="8" type="ORF">BSP0115_LOCUS3992</name>
</gene>
<organism evidence="8">
    <name type="scientific">Bicosoecida sp. CB-2014</name>
    <dbReference type="NCBI Taxonomy" id="1486930"/>
    <lineage>
        <taxon>Eukaryota</taxon>
        <taxon>Sar</taxon>
        <taxon>Stramenopiles</taxon>
        <taxon>Bigyra</taxon>
        <taxon>Opalozoa</taxon>
        <taxon>Bicosoecida</taxon>
    </lineage>
</organism>
<comment type="similarity">
    <text evidence="2 7">Belongs to the CTL (choline transporter-like) family.</text>
</comment>
<feature type="transmembrane region" description="Helical" evidence="7">
    <location>
        <begin position="537"/>
        <end position="558"/>
    </location>
</feature>
<dbReference type="GO" id="GO:0022857">
    <property type="term" value="F:transmembrane transporter activity"/>
    <property type="evidence" value="ECO:0007669"/>
    <property type="project" value="UniProtKB-UniRule"/>
</dbReference>
<evidence type="ECO:0000256" key="3">
    <source>
        <dbReference type="ARBA" id="ARBA00022692"/>
    </source>
</evidence>
<keyword evidence="3 7" id="KW-0812">Transmembrane</keyword>
<accession>A0A7S1G5S8</accession>
<evidence type="ECO:0000256" key="1">
    <source>
        <dbReference type="ARBA" id="ARBA00004141"/>
    </source>
</evidence>
<feature type="transmembrane region" description="Helical" evidence="7">
    <location>
        <begin position="242"/>
        <end position="272"/>
    </location>
</feature>
<proteinExistence type="inferred from homology"/>
<evidence type="ECO:0000256" key="2">
    <source>
        <dbReference type="ARBA" id="ARBA00007168"/>
    </source>
</evidence>
<evidence type="ECO:0000256" key="5">
    <source>
        <dbReference type="ARBA" id="ARBA00023136"/>
    </source>
</evidence>
<feature type="transmembrane region" description="Helical" evidence="7">
    <location>
        <begin position="293"/>
        <end position="312"/>
    </location>
</feature>
<evidence type="ECO:0000256" key="7">
    <source>
        <dbReference type="RuleBase" id="RU368066"/>
    </source>
</evidence>
<dbReference type="AlphaFoldDB" id="A0A7S1G5S8"/>
<dbReference type="EMBL" id="HBFS01005933">
    <property type="protein sequence ID" value="CAD8910787.1"/>
    <property type="molecule type" value="Transcribed_RNA"/>
</dbReference>
<protein>
    <recommendedName>
        <fullName evidence="7">Choline transporter-like protein</fullName>
    </recommendedName>
</protein>
<feature type="transmembrane region" description="Helical" evidence="7">
    <location>
        <begin position="37"/>
        <end position="58"/>
    </location>
</feature>
<comment type="function">
    <text evidence="7">Choline transporter.</text>
</comment>
<keyword evidence="5 7" id="KW-0472">Membrane</keyword>
<comment type="subcellular location">
    <subcellularLocation>
        <location evidence="7">Cell membrane</location>
        <topology evidence="7">Multi-pass membrane protein</topology>
    </subcellularLocation>
    <subcellularLocation>
        <location evidence="1">Membrane</location>
        <topology evidence="1">Multi-pass membrane protein</topology>
    </subcellularLocation>
</comment>
<feature type="transmembrane region" description="Helical" evidence="7">
    <location>
        <begin position="176"/>
        <end position="196"/>
    </location>
</feature>
<evidence type="ECO:0000313" key="8">
    <source>
        <dbReference type="EMBL" id="CAD8910787.1"/>
    </source>
</evidence>
<dbReference type="Pfam" id="PF04515">
    <property type="entry name" value="Choline_transpo"/>
    <property type="match status" value="1"/>
</dbReference>
<dbReference type="PANTHER" id="PTHR12385:SF14">
    <property type="entry name" value="CHOLINE TRANSPORTER-LIKE 2"/>
    <property type="match status" value="1"/>
</dbReference>
<feature type="transmembrane region" description="Helical" evidence="7">
    <location>
        <begin position="203"/>
        <end position="222"/>
    </location>
</feature>
<sequence>MDGLAEPLSGNKYGKHLNRSDVARLPTSKSERGCTDVLCCVVFLVFWAAMGFVAFSAVGRAGGVNGYERVVYGVQYDGSVCGRDADVADKPFIYWPDAVHYPRLQVCVAACPTAADAGSTTLTVPPNGGHVFTTYATETAFHYCIPVPGSVQNSNVLSELDNSAFAHVISDLGRSWPVLLGCAFIALAAGFAYLLLLRHTAGVLVWLVIFAIMGGLAGAGYMSWSHAKGMADGAAGKDVQMWVGIGLWVADAIFVCIICGLRRSIVVAVAVLKEATKAVRDMKQMLVIPPVKFLVILAFFAYWTSVAVYMVASTEGAGTLTYNLTTASNGTISVPTSAMEWSRDDAEIFALHFFSLLWAVAFLIALGDLILSHAVAQWYFKPFRDGVKTLDAPVSTAVGVTLRYHLGTAAFGSCVLALVSFVKWVMQYAHKKLHGKRGDTGPLKLALCLCMCCVACFEKVVKFLNRQVYVQTSLFGTSFCTSAKNSFSLVARNAGRVASLSAISGIFLMLGTLLVMAVTSVSAYLLTTHFYSGPDGVSSPVAPTVVACVIGYVVGAVFTQVFDVAISTVLHCFIADVDAHSEEGGVAHSEYASPELVRVCAKKD</sequence>
<evidence type="ECO:0000256" key="6">
    <source>
        <dbReference type="ARBA" id="ARBA00023180"/>
    </source>
</evidence>
<dbReference type="InterPro" id="IPR007603">
    <property type="entry name" value="Choline_transptr-like"/>
</dbReference>